<accession>A0AAP4VPK0</accession>
<evidence type="ECO:0000313" key="1">
    <source>
        <dbReference type="EMBL" id="MDN7569911.1"/>
    </source>
</evidence>
<sequence length="45" mass="4867">MLTSVNATVSSHVLSATEARRVYRFNGSVLTDVKVDGKWVTISVA</sequence>
<organism evidence="1 2">
    <name type="scientific">Burkholderia contaminans</name>
    <dbReference type="NCBI Taxonomy" id="488447"/>
    <lineage>
        <taxon>Bacteria</taxon>
        <taxon>Pseudomonadati</taxon>
        <taxon>Pseudomonadota</taxon>
        <taxon>Betaproteobacteria</taxon>
        <taxon>Burkholderiales</taxon>
        <taxon>Burkholderiaceae</taxon>
        <taxon>Burkholderia</taxon>
        <taxon>Burkholderia cepacia complex</taxon>
    </lineage>
</organism>
<dbReference type="RefSeq" id="WP_171030062.1">
    <property type="nucleotide sequence ID" value="NZ_JAUJQS010000043.1"/>
</dbReference>
<dbReference type="EMBL" id="JAUJQS010000043">
    <property type="protein sequence ID" value="MDN7569911.1"/>
    <property type="molecule type" value="Genomic_DNA"/>
</dbReference>
<comment type="caution">
    <text evidence="1">The sequence shown here is derived from an EMBL/GenBank/DDBJ whole genome shotgun (WGS) entry which is preliminary data.</text>
</comment>
<dbReference type="AlphaFoldDB" id="A0AAP4VPK0"/>
<dbReference type="Proteomes" id="UP001172109">
    <property type="component" value="Unassembled WGS sequence"/>
</dbReference>
<proteinExistence type="predicted"/>
<evidence type="ECO:0000313" key="2">
    <source>
        <dbReference type="Proteomes" id="UP001172109"/>
    </source>
</evidence>
<name>A0AAP4VPK0_9BURK</name>
<protein>
    <submittedName>
        <fullName evidence="1">Uncharacterized protein</fullName>
    </submittedName>
</protein>
<reference evidence="1" key="1">
    <citation type="submission" date="2023-07" db="EMBL/GenBank/DDBJ databases">
        <title>A collection of bacterial strains from the Burkholderia cepacia Research Laboratory and Repository.</title>
        <authorList>
            <person name="Lipuma J."/>
            <person name="Spilker T."/>
            <person name="Caverly L."/>
        </authorList>
    </citation>
    <scope>NUCLEOTIDE SEQUENCE</scope>
    <source>
        <strain evidence="1">AU44979</strain>
    </source>
</reference>
<gene>
    <name evidence="1" type="ORF">QZM56_35980</name>
</gene>